<feature type="non-terminal residue" evidence="1">
    <location>
        <position position="77"/>
    </location>
</feature>
<comment type="caution">
    <text evidence="1">The sequence shown here is derived from an EMBL/GenBank/DDBJ whole genome shotgun (WGS) entry which is preliminary data.</text>
</comment>
<protein>
    <submittedName>
        <fullName evidence="1">Uncharacterized protein</fullName>
    </submittedName>
</protein>
<dbReference type="AlphaFoldDB" id="A0A7J7LJG3"/>
<gene>
    <name evidence="1" type="ORF">GIB67_015150</name>
</gene>
<dbReference type="EMBL" id="JACGCM010002249">
    <property type="protein sequence ID" value="KAF6142664.1"/>
    <property type="molecule type" value="Genomic_DNA"/>
</dbReference>
<organism evidence="1 2">
    <name type="scientific">Kingdonia uniflora</name>
    <dbReference type="NCBI Taxonomy" id="39325"/>
    <lineage>
        <taxon>Eukaryota</taxon>
        <taxon>Viridiplantae</taxon>
        <taxon>Streptophyta</taxon>
        <taxon>Embryophyta</taxon>
        <taxon>Tracheophyta</taxon>
        <taxon>Spermatophyta</taxon>
        <taxon>Magnoliopsida</taxon>
        <taxon>Ranunculales</taxon>
        <taxon>Circaeasteraceae</taxon>
        <taxon>Kingdonia</taxon>
    </lineage>
</organism>
<name>A0A7J7LJG3_9MAGN</name>
<evidence type="ECO:0000313" key="1">
    <source>
        <dbReference type="EMBL" id="KAF6142664.1"/>
    </source>
</evidence>
<evidence type="ECO:0000313" key="2">
    <source>
        <dbReference type="Proteomes" id="UP000541444"/>
    </source>
</evidence>
<dbReference type="Proteomes" id="UP000541444">
    <property type="component" value="Unassembled WGS sequence"/>
</dbReference>
<reference evidence="1 2" key="1">
    <citation type="journal article" date="2020" name="IScience">
        <title>Genome Sequencing of the Endangered Kingdonia uniflora (Circaeasteraceae, Ranunculales) Reveals Potential Mechanisms of Evolutionary Specialization.</title>
        <authorList>
            <person name="Sun Y."/>
            <person name="Deng T."/>
            <person name="Zhang A."/>
            <person name="Moore M.J."/>
            <person name="Landis J.B."/>
            <person name="Lin N."/>
            <person name="Zhang H."/>
            <person name="Zhang X."/>
            <person name="Huang J."/>
            <person name="Zhang X."/>
            <person name="Sun H."/>
            <person name="Wang H."/>
        </authorList>
    </citation>
    <scope>NUCLEOTIDE SEQUENCE [LARGE SCALE GENOMIC DNA]</scope>
    <source>
        <strain evidence="1">TB1705</strain>
        <tissue evidence="1">Leaf</tissue>
    </source>
</reference>
<sequence>MSLPALRDCWFRCRRRLGCRFGYAESVQPSPYRSCLGCQVSGNCVVLGNQLHIITYCIFSKLIEIGYTNTPFRLTSD</sequence>
<accession>A0A7J7LJG3</accession>
<keyword evidence="2" id="KW-1185">Reference proteome</keyword>
<proteinExistence type="predicted"/>